<evidence type="ECO:0000256" key="4">
    <source>
        <dbReference type="RuleBase" id="RU003682"/>
    </source>
</evidence>
<evidence type="ECO:0000256" key="3">
    <source>
        <dbReference type="ARBA" id="ARBA00023004"/>
    </source>
</evidence>
<dbReference type="GO" id="GO:0016491">
    <property type="term" value="F:oxidoreductase activity"/>
    <property type="evidence" value="ECO:0007669"/>
    <property type="project" value="UniProtKB-KW"/>
</dbReference>
<feature type="domain" description="Fe2OG dioxygenase" evidence="5">
    <location>
        <begin position="164"/>
        <end position="233"/>
    </location>
</feature>
<evidence type="ECO:0000313" key="6">
    <source>
        <dbReference type="EMBL" id="RVW40659.1"/>
    </source>
</evidence>
<keyword evidence="3 4" id="KW-0408">Iron</keyword>
<comment type="caution">
    <text evidence="6">The sequence shown here is derived from an EMBL/GenBank/DDBJ whole genome shotgun (WGS) entry which is preliminary data.</text>
</comment>
<accession>A0A438DYW2</accession>
<dbReference type="InterPro" id="IPR027443">
    <property type="entry name" value="IPNS-like_sf"/>
</dbReference>
<keyword evidence="4" id="KW-0560">Oxidoreductase</keyword>
<dbReference type="PANTHER" id="PTHR47991">
    <property type="entry name" value="OXOGLUTARATE/IRON-DEPENDENT DIOXYGENASE"/>
    <property type="match status" value="1"/>
</dbReference>
<dbReference type="InterPro" id="IPR005123">
    <property type="entry name" value="Oxoglu/Fe-dep_dioxygenase_dom"/>
</dbReference>
<evidence type="ECO:0000313" key="7">
    <source>
        <dbReference type="Proteomes" id="UP000288805"/>
    </source>
</evidence>
<name>A0A438DYW2_VITVI</name>
<dbReference type="GO" id="GO:0046872">
    <property type="term" value="F:metal ion binding"/>
    <property type="evidence" value="ECO:0007669"/>
    <property type="project" value="UniProtKB-KW"/>
</dbReference>
<evidence type="ECO:0000256" key="2">
    <source>
        <dbReference type="ARBA" id="ARBA00022723"/>
    </source>
</evidence>
<keyword evidence="2 4" id="KW-0479">Metal-binding</keyword>
<dbReference type="PROSITE" id="PS51471">
    <property type="entry name" value="FE2OG_OXY"/>
    <property type="match status" value="1"/>
</dbReference>
<dbReference type="Pfam" id="PF03171">
    <property type="entry name" value="2OG-FeII_Oxy"/>
    <property type="match status" value="1"/>
</dbReference>
<evidence type="ECO:0000259" key="5">
    <source>
        <dbReference type="PROSITE" id="PS51471"/>
    </source>
</evidence>
<comment type="similarity">
    <text evidence="1 4">Belongs to the iron/ascorbate-dependent oxidoreductase family.</text>
</comment>
<evidence type="ECO:0000256" key="1">
    <source>
        <dbReference type="ARBA" id="ARBA00008056"/>
    </source>
</evidence>
<dbReference type="AlphaFoldDB" id="A0A438DYW2"/>
<dbReference type="Proteomes" id="UP000288805">
    <property type="component" value="Unassembled WGS sequence"/>
</dbReference>
<dbReference type="InterPro" id="IPR050295">
    <property type="entry name" value="Plant_2OG-oxidoreductases"/>
</dbReference>
<dbReference type="EMBL" id="QGNW01001456">
    <property type="protein sequence ID" value="RVW40659.1"/>
    <property type="molecule type" value="Genomic_DNA"/>
</dbReference>
<dbReference type="InterPro" id="IPR026992">
    <property type="entry name" value="DIOX_N"/>
</dbReference>
<dbReference type="InterPro" id="IPR044861">
    <property type="entry name" value="IPNS-like_FE2OG_OXY"/>
</dbReference>
<organism evidence="6 7">
    <name type="scientific">Vitis vinifera</name>
    <name type="common">Grape</name>
    <dbReference type="NCBI Taxonomy" id="29760"/>
    <lineage>
        <taxon>Eukaryota</taxon>
        <taxon>Viridiplantae</taxon>
        <taxon>Streptophyta</taxon>
        <taxon>Embryophyta</taxon>
        <taxon>Tracheophyta</taxon>
        <taxon>Spermatophyta</taxon>
        <taxon>Magnoliopsida</taxon>
        <taxon>eudicotyledons</taxon>
        <taxon>Gunneridae</taxon>
        <taxon>Pentapetalae</taxon>
        <taxon>rosids</taxon>
        <taxon>Vitales</taxon>
        <taxon>Vitaceae</taxon>
        <taxon>Viteae</taxon>
        <taxon>Vitis</taxon>
    </lineage>
</organism>
<protein>
    <submittedName>
        <fullName evidence="6">Protein SRG1</fullName>
    </submittedName>
</protein>
<dbReference type="Gene3D" id="2.60.120.330">
    <property type="entry name" value="B-lactam Antibiotic, Isopenicillin N Synthase, Chain"/>
    <property type="match status" value="1"/>
</dbReference>
<proteinExistence type="inferred from homology"/>
<sequence>MGGEEMSTRKDFGGSLPVANVQALASDNSGDIPIRYLRAELQSEEVLVDESPHIPIIDMRKLMVDDNEMEKLHFACKDWGFFQMDVQEFFKLPLEEKNAYAQPPNNIEASLRNMRLWPENPTSFRETLDNYSSELHRVSINLLRSMAKNLGVNPDKLASMFEDGTQGVRMNYYPPCVHADKVMGLTPHSDATGLTLLVQVNEVQGLQIKKNGKWVPIKPVPDGLVVNIVTSLR</sequence>
<reference evidence="6 7" key="1">
    <citation type="journal article" date="2018" name="PLoS Genet.">
        <title>Population sequencing reveals clonal diversity and ancestral inbreeding in the grapevine cultivar Chardonnay.</title>
        <authorList>
            <person name="Roach M.J."/>
            <person name="Johnson D.L."/>
            <person name="Bohlmann J."/>
            <person name="van Vuuren H.J."/>
            <person name="Jones S.J."/>
            <person name="Pretorius I.S."/>
            <person name="Schmidt S.A."/>
            <person name="Borneman A.R."/>
        </authorList>
    </citation>
    <scope>NUCLEOTIDE SEQUENCE [LARGE SCALE GENOMIC DNA]</scope>
    <source>
        <strain evidence="7">cv. Chardonnay</strain>
        <tissue evidence="6">Leaf</tissue>
    </source>
</reference>
<dbReference type="Pfam" id="PF14226">
    <property type="entry name" value="DIOX_N"/>
    <property type="match status" value="1"/>
</dbReference>
<gene>
    <name evidence="6" type="primary">SRG1_47</name>
    <name evidence="6" type="ORF">CK203_079183</name>
</gene>
<dbReference type="SUPFAM" id="SSF51197">
    <property type="entry name" value="Clavaminate synthase-like"/>
    <property type="match status" value="1"/>
</dbReference>